<reference evidence="8" key="1">
    <citation type="submission" date="2021-02" db="EMBL/GenBank/DDBJ databases">
        <title>Genome-Resolved Metagenomics of a Microbial Community Performing Photosynthetic Biological Nutrient Removal.</title>
        <authorList>
            <person name="Mcdaniel E.A."/>
        </authorList>
    </citation>
    <scope>NUCLEOTIDE SEQUENCE</scope>
    <source>
        <strain evidence="8">UWPOB_OBS1</strain>
    </source>
</reference>
<dbReference type="SMART" id="SM00847">
    <property type="entry name" value="HA2"/>
    <property type="match status" value="1"/>
</dbReference>
<organism evidence="8 9">
    <name type="scientific">Candidatus Obscuribacter phosphatis</name>
    <dbReference type="NCBI Taxonomy" id="1906157"/>
    <lineage>
        <taxon>Bacteria</taxon>
        <taxon>Bacillati</taxon>
        <taxon>Candidatus Melainabacteria</taxon>
        <taxon>Candidatus Obscuribacterales</taxon>
        <taxon>Candidatus Obscuribacteraceae</taxon>
        <taxon>Candidatus Obscuribacter</taxon>
    </lineage>
</organism>
<dbReference type="PANTHER" id="PTHR43519">
    <property type="entry name" value="ATP-DEPENDENT RNA HELICASE HRPB"/>
    <property type="match status" value="1"/>
</dbReference>
<keyword evidence="3 8" id="KW-0347">Helicase</keyword>
<protein>
    <submittedName>
        <fullName evidence="8">DEAD/DEAH box helicase</fullName>
    </submittedName>
</protein>
<dbReference type="Pfam" id="PF00270">
    <property type="entry name" value="DEAD"/>
    <property type="match status" value="1"/>
</dbReference>
<evidence type="ECO:0000256" key="2">
    <source>
        <dbReference type="ARBA" id="ARBA00022801"/>
    </source>
</evidence>
<feature type="region of interest" description="Disordered" evidence="5">
    <location>
        <begin position="894"/>
        <end position="918"/>
    </location>
</feature>
<dbReference type="Pfam" id="PF08482">
    <property type="entry name" value="HrpB_C"/>
    <property type="match status" value="1"/>
</dbReference>
<feature type="domain" description="Helicase ATP-binding" evidence="6">
    <location>
        <begin position="19"/>
        <end position="184"/>
    </location>
</feature>
<keyword evidence="4" id="KW-0067">ATP-binding</keyword>
<evidence type="ECO:0000259" key="6">
    <source>
        <dbReference type="PROSITE" id="PS51192"/>
    </source>
</evidence>
<evidence type="ECO:0000256" key="1">
    <source>
        <dbReference type="ARBA" id="ARBA00022741"/>
    </source>
</evidence>
<dbReference type="AlphaFoldDB" id="A0A8J7PK89"/>
<evidence type="ECO:0000259" key="7">
    <source>
        <dbReference type="PROSITE" id="PS51194"/>
    </source>
</evidence>
<sequence>MERNLEPLPIDSLLAEIARQLKQDPRSLVLKAEPGAGKTTRVAPYLLDQLLPESGQRIYMLEPRRVAARAAAERMSQERGGVVGDEIGYQVRHERKISKSTRIITTTTGLFLRKIQEDPTLEGIAMVVFDEFHERSLDLDLALALTKQVKKELRDDLYIVVMSATLETEPISAYLNNCPTLECPGRNHPVRVSYLSRAPLENLEETVAKNTMALLHQSEGHILVFLPGLGEIRRTQDILEDLLEERRELVFKERSKHDLREHGENILKDQSKDLLNRRQPPQGKAEQFLVLPLYGELSLDEQQAVLNPIAPNKANAPQNLQANSEAAALRKIILATNIAETSLTIAGVKTVIDSGLCRINQFAPLSGLNRLETTRISKASATQRAGRAGRTASGECLRLYSEKDFSLLADFEKPEIERVDLAEAVLQLLAWGEKDPREFDWFEKPSEKSIESSIASLKLLGAIDAKEKLTDIGKKMARLPLQPRLARLIIACLDIQPSASNQLLYLISLCAALLSEKEPFKRSKDRQPARHKSQSDLLDRAHALIEFETKKERYPLVGGAEEILGGAARQMMRVARDLYSLAGTTKAPTAPSLPNQEEDLTAMKILLAAFPDRVCRLRPGERRALMTGGRGVKLSEESALHDSEFFLALELIDLGQAETLVRQASHLERRWLEAAAKHETEVFFDNDKNRIVAVRRVRYLDLILEERPVALPDSTDNLGTILLTGLLKKYSLRDLLDDESHSYICRLACLKQWLPELDLPEIEPDNLPPGLVEEWLYGLTSLEELRGRKLIDVIKARLNRDQLRAIESEAPERIAVPSGSSIKISYEIGKEPVLAVRIQEVFGLAETPRLARGKQPVLMHLLAPNYRIQQITPDLKSFWQNTYPDVKKDLKARYPKHSWPDDPMTAQAISGAKRREKN</sequence>
<feature type="domain" description="Helicase C-terminal" evidence="7">
    <location>
        <begin position="238"/>
        <end position="432"/>
    </location>
</feature>
<name>A0A8J7PK89_9BACT</name>
<dbReference type="Gene3D" id="3.40.50.300">
    <property type="entry name" value="P-loop containing nucleotide triphosphate hydrolases"/>
    <property type="match status" value="2"/>
</dbReference>
<dbReference type="Pfam" id="PF04408">
    <property type="entry name" value="WHD_HA2"/>
    <property type="match status" value="1"/>
</dbReference>
<dbReference type="PANTHER" id="PTHR43519:SF1">
    <property type="entry name" value="ATP-DEPENDENT RNA HELICASE HRPB"/>
    <property type="match status" value="1"/>
</dbReference>
<dbReference type="PROSITE" id="PS51192">
    <property type="entry name" value="HELICASE_ATP_BIND_1"/>
    <property type="match status" value="1"/>
</dbReference>
<comment type="caution">
    <text evidence="8">The sequence shown here is derived from an EMBL/GenBank/DDBJ whole genome shotgun (WGS) entry which is preliminary data.</text>
</comment>
<dbReference type="InterPro" id="IPR011545">
    <property type="entry name" value="DEAD/DEAH_box_helicase_dom"/>
</dbReference>
<dbReference type="InterPro" id="IPR014001">
    <property type="entry name" value="Helicase_ATP-bd"/>
</dbReference>
<dbReference type="EMBL" id="JAFLCK010000028">
    <property type="protein sequence ID" value="MBN8661968.1"/>
    <property type="molecule type" value="Genomic_DNA"/>
</dbReference>
<evidence type="ECO:0000313" key="8">
    <source>
        <dbReference type="EMBL" id="MBN8661968.1"/>
    </source>
</evidence>
<proteinExistence type="predicted"/>
<dbReference type="PROSITE" id="PS51194">
    <property type="entry name" value="HELICASE_CTER"/>
    <property type="match status" value="1"/>
</dbReference>
<dbReference type="SUPFAM" id="SSF52540">
    <property type="entry name" value="P-loop containing nucleoside triphosphate hydrolases"/>
    <property type="match status" value="1"/>
</dbReference>
<evidence type="ECO:0000256" key="4">
    <source>
        <dbReference type="ARBA" id="ARBA00022840"/>
    </source>
</evidence>
<dbReference type="SMART" id="SM00490">
    <property type="entry name" value="HELICc"/>
    <property type="match status" value="1"/>
</dbReference>
<dbReference type="GO" id="GO:0005524">
    <property type="term" value="F:ATP binding"/>
    <property type="evidence" value="ECO:0007669"/>
    <property type="project" value="UniProtKB-KW"/>
</dbReference>
<dbReference type="GO" id="GO:0004386">
    <property type="term" value="F:helicase activity"/>
    <property type="evidence" value="ECO:0007669"/>
    <property type="project" value="UniProtKB-KW"/>
</dbReference>
<dbReference type="GO" id="GO:0016787">
    <property type="term" value="F:hydrolase activity"/>
    <property type="evidence" value="ECO:0007669"/>
    <property type="project" value="UniProtKB-KW"/>
</dbReference>
<gene>
    <name evidence="8" type="ORF">J0M35_16490</name>
</gene>
<dbReference type="InterPro" id="IPR013689">
    <property type="entry name" value="RNA_helicase_ATP-dep_HrpB_C"/>
</dbReference>
<dbReference type="Pfam" id="PF00271">
    <property type="entry name" value="Helicase_C"/>
    <property type="match status" value="1"/>
</dbReference>
<dbReference type="SMART" id="SM00487">
    <property type="entry name" value="DEXDc"/>
    <property type="match status" value="1"/>
</dbReference>
<dbReference type="CDD" id="cd18791">
    <property type="entry name" value="SF2_C_RHA"/>
    <property type="match status" value="1"/>
</dbReference>
<dbReference type="GO" id="GO:0003676">
    <property type="term" value="F:nucleic acid binding"/>
    <property type="evidence" value="ECO:0007669"/>
    <property type="project" value="InterPro"/>
</dbReference>
<dbReference type="InterPro" id="IPR007502">
    <property type="entry name" value="Helicase-assoc_dom"/>
</dbReference>
<dbReference type="Proteomes" id="UP000664277">
    <property type="component" value="Unassembled WGS sequence"/>
</dbReference>
<evidence type="ECO:0000256" key="5">
    <source>
        <dbReference type="SAM" id="MobiDB-lite"/>
    </source>
</evidence>
<evidence type="ECO:0000313" key="9">
    <source>
        <dbReference type="Proteomes" id="UP000664277"/>
    </source>
</evidence>
<keyword evidence="2" id="KW-0378">Hydrolase</keyword>
<dbReference type="InterPro" id="IPR048333">
    <property type="entry name" value="HA2_WH"/>
</dbReference>
<accession>A0A8J7PK89</accession>
<dbReference type="InterPro" id="IPR027417">
    <property type="entry name" value="P-loop_NTPase"/>
</dbReference>
<dbReference type="InterPro" id="IPR001650">
    <property type="entry name" value="Helicase_C-like"/>
</dbReference>
<dbReference type="Gene3D" id="1.20.120.1080">
    <property type="match status" value="1"/>
</dbReference>
<keyword evidence="1" id="KW-0547">Nucleotide-binding</keyword>
<evidence type="ECO:0000256" key="3">
    <source>
        <dbReference type="ARBA" id="ARBA00022806"/>
    </source>
</evidence>